<evidence type="ECO:0000256" key="4">
    <source>
        <dbReference type="ARBA" id="ARBA00022475"/>
    </source>
</evidence>
<evidence type="ECO:0000313" key="18">
    <source>
        <dbReference type="EMBL" id="MFL0252614.1"/>
    </source>
</evidence>
<evidence type="ECO:0000313" key="19">
    <source>
        <dbReference type="Proteomes" id="UP001623592"/>
    </source>
</evidence>
<dbReference type="InterPro" id="IPR036097">
    <property type="entry name" value="HisK_dim/P_sf"/>
</dbReference>
<dbReference type="InterPro" id="IPR003661">
    <property type="entry name" value="HisK_dim/P_dom"/>
</dbReference>
<dbReference type="Pfam" id="PF02518">
    <property type="entry name" value="HATPase_c"/>
    <property type="match status" value="1"/>
</dbReference>
<sequence length="500" mass="56201">MIKLKQLMKRKSTIKGRIFKYNLMVILFLITLTTVIFNVAVRLYIQNDIIGQLNKLASSIEGTALEHGPDFFKPDDGEHTPPPKPLYHASSSTSGKNNDLFRYYFMLDRSLRKPLSVLSADFVLIDKNKSVINPSSEDNSKIPTDLLSKLKSQIETSSSKNYKDSIRFSVAGTEYAAVIRPVSDKNTFGLGWIIIYSSVQKINQLQFWINAILFVILIIAALITVMLSSRIAKKISEPFSSLNEHIRSIAERNFGEKIDLPVDYELSELVNSINIMSEKLEVYDKAQKTFLQNVSHEFRTPLMSIQSYAEGVKYDVVDGNSAADIIIDESKRLTHLVEDLLYLSRLDSIEENYNYAEIDFIELINSCADRLNAIALKNNVKISVNNLSKNIIIYCDEEKLSRALTNIMSNCIRYASSTITVVSNITLSNKLDITISDDGPGFDEKELPNIFDRFYKGKKGKFGLGLSISKNIIDKLHGSLTAGNGKKGAEFSIQIPIKNS</sequence>
<organism evidence="18 19">
    <name type="scientific">Clostridium neuense</name>
    <dbReference type="NCBI Taxonomy" id="1728934"/>
    <lineage>
        <taxon>Bacteria</taxon>
        <taxon>Bacillati</taxon>
        <taxon>Bacillota</taxon>
        <taxon>Clostridia</taxon>
        <taxon>Eubacteriales</taxon>
        <taxon>Clostridiaceae</taxon>
        <taxon>Clostridium</taxon>
    </lineage>
</organism>
<dbReference type="InterPro" id="IPR004358">
    <property type="entry name" value="Sig_transdc_His_kin-like_C"/>
</dbReference>
<dbReference type="Proteomes" id="UP001623592">
    <property type="component" value="Unassembled WGS sequence"/>
</dbReference>
<evidence type="ECO:0000256" key="8">
    <source>
        <dbReference type="ARBA" id="ARBA00022741"/>
    </source>
</evidence>
<proteinExistence type="predicted"/>
<keyword evidence="6" id="KW-0808">Transferase</keyword>
<dbReference type="EMBL" id="JBJIAA010000019">
    <property type="protein sequence ID" value="MFL0252614.1"/>
    <property type="molecule type" value="Genomic_DNA"/>
</dbReference>
<reference evidence="18 19" key="1">
    <citation type="submission" date="2024-11" db="EMBL/GenBank/DDBJ databases">
        <authorList>
            <person name="Heng Y.C."/>
            <person name="Lim A.C.H."/>
            <person name="Lee J.K.Y."/>
            <person name="Kittelmann S."/>
        </authorList>
    </citation>
    <scope>NUCLEOTIDE SEQUENCE [LARGE SCALE GENOMIC DNA]</scope>
    <source>
        <strain evidence="18 19">WILCCON 0114</strain>
    </source>
</reference>
<keyword evidence="9 18" id="KW-0418">Kinase</keyword>
<evidence type="ECO:0000256" key="2">
    <source>
        <dbReference type="ARBA" id="ARBA00004651"/>
    </source>
</evidence>
<dbReference type="PROSITE" id="PS50885">
    <property type="entry name" value="HAMP"/>
    <property type="match status" value="1"/>
</dbReference>
<keyword evidence="12" id="KW-0902">Two-component regulatory system</keyword>
<gene>
    <name evidence="18" type="ORF">ACJDT4_19555</name>
</gene>
<evidence type="ECO:0000256" key="6">
    <source>
        <dbReference type="ARBA" id="ARBA00022679"/>
    </source>
</evidence>
<dbReference type="InterPro" id="IPR050398">
    <property type="entry name" value="HssS/ArlS-like"/>
</dbReference>
<dbReference type="SUPFAM" id="SSF47384">
    <property type="entry name" value="Homodimeric domain of signal transducing histidine kinase"/>
    <property type="match status" value="1"/>
</dbReference>
<dbReference type="Gene3D" id="6.10.340.10">
    <property type="match status" value="1"/>
</dbReference>
<feature type="compositionally biased region" description="Basic and acidic residues" evidence="14">
    <location>
        <begin position="71"/>
        <end position="81"/>
    </location>
</feature>
<dbReference type="SUPFAM" id="SSF55874">
    <property type="entry name" value="ATPase domain of HSP90 chaperone/DNA topoisomerase II/histidine kinase"/>
    <property type="match status" value="1"/>
</dbReference>
<accession>A0ABW8TNM9</accession>
<dbReference type="RefSeq" id="WP_406789273.1">
    <property type="nucleotide sequence ID" value="NZ_JBJIAA010000019.1"/>
</dbReference>
<dbReference type="SMART" id="SM00304">
    <property type="entry name" value="HAMP"/>
    <property type="match status" value="1"/>
</dbReference>
<dbReference type="CDD" id="cd00082">
    <property type="entry name" value="HisKA"/>
    <property type="match status" value="1"/>
</dbReference>
<feature type="region of interest" description="Disordered" evidence="14">
    <location>
        <begin position="71"/>
        <end position="93"/>
    </location>
</feature>
<comment type="catalytic activity">
    <reaction evidence="1">
        <text>ATP + protein L-histidine = ADP + protein N-phospho-L-histidine.</text>
        <dbReference type="EC" id="2.7.13.3"/>
    </reaction>
</comment>
<dbReference type="PROSITE" id="PS50109">
    <property type="entry name" value="HIS_KIN"/>
    <property type="match status" value="1"/>
</dbReference>
<dbReference type="SMART" id="SM00388">
    <property type="entry name" value="HisKA"/>
    <property type="match status" value="1"/>
</dbReference>
<dbReference type="Gene3D" id="1.10.287.130">
    <property type="match status" value="1"/>
</dbReference>
<evidence type="ECO:0000256" key="7">
    <source>
        <dbReference type="ARBA" id="ARBA00022692"/>
    </source>
</evidence>
<protein>
    <recommendedName>
        <fullName evidence="3">histidine kinase</fullName>
        <ecNumber evidence="3">2.7.13.3</ecNumber>
    </recommendedName>
</protein>
<dbReference type="InterPro" id="IPR036890">
    <property type="entry name" value="HATPase_C_sf"/>
</dbReference>
<feature type="transmembrane region" description="Helical" evidence="15">
    <location>
        <begin position="21"/>
        <end position="45"/>
    </location>
</feature>
<dbReference type="PRINTS" id="PR00344">
    <property type="entry name" value="BCTRLSENSOR"/>
</dbReference>
<keyword evidence="13 15" id="KW-0472">Membrane</keyword>
<dbReference type="SMART" id="SM00387">
    <property type="entry name" value="HATPase_c"/>
    <property type="match status" value="1"/>
</dbReference>
<name>A0ABW8TNM9_9CLOT</name>
<evidence type="ECO:0000256" key="11">
    <source>
        <dbReference type="ARBA" id="ARBA00022989"/>
    </source>
</evidence>
<keyword evidence="7 15" id="KW-0812">Transmembrane</keyword>
<dbReference type="PANTHER" id="PTHR45528:SF1">
    <property type="entry name" value="SENSOR HISTIDINE KINASE CPXA"/>
    <property type="match status" value="1"/>
</dbReference>
<evidence type="ECO:0000256" key="1">
    <source>
        <dbReference type="ARBA" id="ARBA00000085"/>
    </source>
</evidence>
<dbReference type="CDD" id="cd00075">
    <property type="entry name" value="HATPase"/>
    <property type="match status" value="1"/>
</dbReference>
<dbReference type="InterPro" id="IPR003594">
    <property type="entry name" value="HATPase_dom"/>
</dbReference>
<comment type="subcellular location">
    <subcellularLocation>
        <location evidence="2">Cell membrane</location>
        <topology evidence="2">Multi-pass membrane protein</topology>
    </subcellularLocation>
</comment>
<dbReference type="InterPro" id="IPR003660">
    <property type="entry name" value="HAMP_dom"/>
</dbReference>
<feature type="domain" description="HAMP" evidence="17">
    <location>
        <begin position="233"/>
        <end position="285"/>
    </location>
</feature>
<comment type="caution">
    <text evidence="18">The sequence shown here is derived from an EMBL/GenBank/DDBJ whole genome shotgun (WGS) entry which is preliminary data.</text>
</comment>
<feature type="transmembrane region" description="Helical" evidence="15">
    <location>
        <begin position="207"/>
        <end position="227"/>
    </location>
</feature>
<keyword evidence="11 15" id="KW-1133">Transmembrane helix</keyword>
<evidence type="ECO:0000256" key="12">
    <source>
        <dbReference type="ARBA" id="ARBA00023012"/>
    </source>
</evidence>
<evidence type="ECO:0000259" key="16">
    <source>
        <dbReference type="PROSITE" id="PS50109"/>
    </source>
</evidence>
<keyword evidence="19" id="KW-1185">Reference proteome</keyword>
<feature type="domain" description="Histidine kinase" evidence="16">
    <location>
        <begin position="293"/>
        <end position="499"/>
    </location>
</feature>
<evidence type="ECO:0000256" key="13">
    <source>
        <dbReference type="ARBA" id="ARBA00023136"/>
    </source>
</evidence>
<evidence type="ECO:0000256" key="9">
    <source>
        <dbReference type="ARBA" id="ARBA00022777"/>
    </source>
</evidence>
<keyword evidence="4" id="KW-1003">Cell membrane</keyword>
<dbReference type="Pfam" id="PF00512">
    <property type="entry name" value="HisKA"/>
    <property type="match status" value="1"/>
</dbReference>
<dbReference type="PANTHER" id="PTHR45528">
    <property type="entry name" value="SENSOR HISTIDINE KINASE CPXA"/>
    <property type="match status" value="1"/>
</dbReference>
<dbReference type="CDD" id="cd06225">
    <property type="entry name" value="HAMP"/>
    <property type="match status" value="1"/>
</dbReference>
<keyword evidence="5" id="KW-0597">Phosphoprotein</keyword>
<evidence type="ECO:0000256" key="3">
    <source>
        <dbReference type="ARBA" id="ARBA00012438"/>
    </source>
</evidence>
<dbReference type="Pfam" id="PF00672">
    <property type="entry name" value="HAMP"/>
    <property type="match status" value="1"/>
</dbReference>
<evidence type="ECO:0000259" key="17">
    <source>
        <dbReference type="PROSITE" id="PS50885"/>
    </source>
</evidence>
<evidence type="ECO:0000256" key="15">
    <source>
        <dbReference type="SAM" id="Phobius"/>
    </source>
</evidence>
<evidence type="ECO:0000256" key="5">
    <source>
        <dbReference type="ARBA" id="ARBA00022553"/>
    </source>
</evidence>
<evidence type="ECO:0000256" key="10">
    <source>
        <dbReference type="ARBA" id="ARBA00022840"/>
    </source>
</evidence>
<dbReference type="InterPro" id="IPR005467">
    <property type="entry name" value="His_kinase_dom"/>
</dbReference>
<dbReference type="GO" id="GO:0016301">
    <property type="term" value="F:kinase activity"/>
    <property type="evidence" value="ECO:0007669"/>
    <property type="project" value="UniProtKB-KW"/>
</dbReference>
<keyword evidence="10" id="KW-0067">ATP-binding</keyword>
<dbReference type="Gene3D" id="3.30.565.10">
    <property type="entry name" value="Histidine kinase-like ATPase, C-terminal domain"/>
    <property type="match status" value="1"/>
</dbReference>
<dbReference type="EC" id="2.7.13.3" evidence="3"/>
<evidence type="ECO:0000256" key="14">
    <source>
        <dbReference type="SAM" id="MobiDB-lite"/>
    </source>
</evidence>
<keyword evidence="8" id="KW-0547">Nucleotide-binding</keyword>